<reference evidence="9" key="1">
    <citation type="submission" date="2020-05" db="UniProtKB">
        <authorList>
            <consortium name="EnsemblMetazoa"/>
        </authorList>
    </citation>
    <scope>IDENTIFICATION</scope>
    <source>
        <strain evidence="9">USDA</strain>
    </source>
</reference>
<keyword evidence="7 8" id="KW-0807">Transducer</keyword>
<sequence length="404" mass="47185">MTQEISCTFIGVSLVMRRLLGDLELKPFIWTLNALGLISCQYNDNHNGKKQFSRTQYHKIRSVAIVAFIQILCVSMFIYWLLYRDEFDIKAYNRTGHIYMNINFVFGCCVVSIIYLHFFLWQLFYMQLLATIMKHQRNFSVSRCHGWNLRHCFFLYSFLSITAVWNNYKAFEYTQLKLGAWTCYQVMYDVVFITCGIVVILFVAMTKILNCCLHHLNSEIYKLLTEAQSIQNSRHLGWLLAQRKNLLDLCQQKISDRFGLLIVLVVAFIVFSASSGPFYLISVTLKQKIDNSTAYVVNFLVTLYWNVPWMTIFVALLTCNVEEQARNTAKFLAKSCRSNDGMDKMIDKFLLKNLRQKPILTAYGFFSLDKSTLFKLFTTVFTYMVVLVQFKEMESTTKQLEKGS</sequence>
<organism evidence="9 10">
    <name type="scientific">Stomoxys calcitrans</name>
    <name type="common">Stable fly</name>
    <name type="synonym">Conops calcitrans</name>
    <dbReference type="NCBI Taxonomy" id="35570"/>
    <lineage>
        <taxon>Eukaryota</taxon>
        <taxon>Metazoa</taxon>
        <taxon>Ecdysozoa</taxon>
        <taxon>Arthropoda</taxon>
        <taxon>Hexapoda</taxon>
        <taxon>Insecta</taxon>
        <taxon>Pterygota</taxon>
        <taxon>Neoptera</taxon>
        <taxon>Endopterygota</taxon>
        <taxon>Diptera</taxon>
        <taxon>Brachycera</taxon>
        <taxon>Muscomorpha</taxon>
        <taxon>Muscoidea</taxon>
        <taxon>Muscidae</taxon>
        <taxon>Stomoxys</taxon>
    </lineage>
</organism>
<evidence type="ECO:0000256" key="4">
    <source>
        <dbReference type="ARBA" id="ARBA00022989"/>
    </source>
</evidence>
<accession>A0A1I8NS67</accession>
<evidence type="ECO:0000256" key="5">
    <source>
        <dbReference type="ARBA" id="ARBA00023136"/>
    </source>
</evidence>
<feature type="transmembrane region" description="Helical" evidence="8">
    <location>
        <begin position="373"/>
        <end position="390"/>
    </location>
</feature>
<dbReference type="PANTHER" id="PTHR21143:SF133">
    <property type="entry name" value="GUSTATORY AND PHEROMONE RECEPTOR 32A-RELATED"/>
    <property type="match status" value="1"/>
</dbReference>
<keyword evidence="6 8" id="KW-0675">Receptor</keyword>
<feature type="transmembrane region" description="Helical" evidence="8">
    <location>
        <begin position="186"/>
        <end position="205"/>
    </location>
</feature>
<dbReference type="GO" id="GO:0030424">
    <property type="term" value="C:axon"/>
    <property type="evidence" value="ECO:0007669"/>
    <property type="project" value="TreeGrafter"/>
</dbReference>
<dbReference type="STRING" id="35570.A0A1I8NS67"/>
<comment type="function">
    <text evidence="8">Gustatory receptor which mediates acceptance or avoidance behavior, depending on its substrates.</text>
</comment>
<dbReference type="InterPro" id="IPR013604">
    <property type="entry name" value="7TM_chemorcpt"/>
</dbReference>
<comment type="similarity">
    <text evidence="8">Belongs to the insect chemoreceptor superfamily. Gustatory receptor (GR) family.</text>
</comment>
<keyword evidence="3 8" id="KW-0812">Transmembrane</keyword>
<proteinExistence type="inferred from homology"/>
<dbReference type="GO" id="GO:0050909">
    <property type="term" value="P:sensory perception of taste"/>
    <property type="evidence" value="ECO:0007669"/>
    <property type="project" value="InterPro"/>
</dbReference>
<feature type="transmembrane region" description="Helical" evidence="8">
    <location>
        <begin position="147"/>
        <end position="166"/>
    </location>
</feature>
<evidence type="ECO:0000256" key="6">
    <source>
        <dbReference type="ARBA" id="ARBA00023170"/>
    </source>
</evidence>
<dbReference type="VEuPathDB" id="VectorBase:SCAU001576"/>
<comment type="subcellular location">
    <subcellularLocation>
        <location evidence="1 8">Cell membrane</location>
        <topology evidence="1 8">Multi-pass membrane protein</topology>
    </subcellularLocation>
</comment>
<keyword evidence="4 8" id="KW-1133">Transmembrane helix</keyword>
<dbReference type="GO" id="GO:0008049">
    <property type="term" value="P:male courtship behavior"/>
    <property type="evidence" value="ECO:0007669"/>
    <property type="project" value="TreeGrafter"/>
</dbReference>
<evidence type="ECO:0000313" key="10">
    <source>
        <dbReference type="Proteomes" id="UP000095300"/>
    </source>
</evidence>
<evidence type="ECO:0000256" key="3">
    <source>
        <dbReference type="ARBA" id="ARBA00022692"/>
    </source>
</evidence>
<evidence type="ECO:0000313" key="9">
    <source>
        <dbReference type="EnsemblMetazoa" id="SCAU001576-PA"/>
    </source>
</evidence>
<feature type="transmembrane region" description="Helical" evidence="8">
    <location>
        <begin position="63"/>
        <end position="82"/>
    </location>
</feature>
<feature type="transmembrane region" description="Helical" evidence="8">
    <location>
        <begin position="293"/>
        <end position="317"/>
    </location>
</feature>
<name>A0A1I8NS67_STOCA</name>
<keyword evidence="5 8" id="KW-0472">Membrane</keyword>
<dbReference type="EnsemblMetazoa" id="SCAU001576-RA">
    <property type="protein sequence ID" value="SCAU001576-PA"/>
    <property type="gene ID" value="SCAU001576"/>
</dbReference>
<feature type="transmembrane region" description="Helical" evidence="8">
    <location>
        <begin position="258"/>
        <end position="281"/>
    </location>
</feature>
<keyword evidence="10" id="KW-1185">Reference proteome</keyword>
<evidence type="ECO:0000256" key="1">
    <source>
        <dbReference type="ARBA" id="ARBA00004651"/>
    </source>
</evidence>
<evidence type="ECO:0000256" key="2">
    <source>
        <dbReference type="ARBA" id="ARBA00022475"/>
    </source>
</evidence>
<dbReference type="GO" id="GO:0030425">
    <property type="term" value="C:dendrite"/>
    <property type="evidence" value="ECO:0007669"/>
    <property type="project" value="TreeGrafter"/>
</dbReference>
<dbReference type="Pfam" id="PF08395">
    <property type="entry name" value="7tm_7"/>
    <property type="match status" value="1"/>
</dbReference>
<evidence type="ECO:0000256" key="8">
    <source>
        <dbReference type="RuleBase" id="RU363108"/>
    </source>
</evidence>
<protein>
    <recommendedName>
        <fullName evidence="8">Gustatory receptor</fullName>
    </recommendedName>
</protein>
<dbReference type="GO" id="GO:0043025">
    <property type="term" value="C:neuronal cell body"/>
    <property type="evidence" value="ECO:0007669"/>
    <property type="project" value="TreeGrafter"/>
</dbReference>
<dbReference type="Proteomes" id="UP000095300">
    <property type="component" value="Unassembled WGS sequence"/>
</dbReference>
<dbReference type="GO" id="GO:0005886">
    <property type="term" value="C:plasma membrane"/>
    <property type="evidence" value="ECO:0007669"/>
    <property type="project" value="UniProtKB-SubCell"/>
</dbReference>
<evidence type="ECO:0000256" key="7">
    <source>
        <dbReference type="ARBA" id="ARBA00023224"/>
    </source>
</evidence>
<dbReference type="GO" id="GO:0007635">
    <property type="term" value="P:chemosensory behavior"/>
    <property type="evidence" value="ECO:0007669"/>
    <property type="project" value="TreeGrafter"/>
</dbReference>
<feature type="transmembrane region" description="Helical" evidence="8">
    <location>
        <begin position="102"/>
        <end position="126"/>
    </location>
</feature>
<dbReference type="AlphaFoldDB" id="A0A1I8NS67"/>
<keyword evidence="2 8" id="KW-1003">Cell membrane</keyword>
<dbReference type="PANTHER" id="PTHR21143">
    <property type="entry name" value="INVERTEBRATE GUSTATORY RECEPTOR"/>
    <property type="match status" value="1"/>
</dbReference>
<dbReference type="GO" id="GO:0007165">
    <property type="term" value="P:signal transduction"/>
    <property type="evidence" value="ECO:0007669"/>
    <property type="project" value="UniProtKB-KW"/>
</dbReference>